<keyword evidence="6" id="KW-0229">DNA integration</keyword>
<dbReference type="InterPro" id="IPR013103">
    <property type="entry name" value="RVT_2"/>
</dbReference>
<evidence type="ECO:0000256" key="10">
    <source>
        <dbReference type="ARBA" id="ARBA00023268"/>
    </source>
</evidence>
<keyword evidence="7" id="KW-0695">RNA-directed DNA polymerase</keyword>
<dbReference type="GO" id="GO:0016787">
    <property type="term" value="F:hydrolase activity"/>
    <property type="evidence" value="ECO:0007669"/>
    <property type="project" value="UniProtKB-KW"/>
</dbReference>
<dbReference type="EMBL" id="LVLJ01003523">
    <property type="protein sequence ID" value="OAE21174.1"/>
    <property type="molecule type" value="Genomic_DNA"/>
</dbReference>
<evidence type="ECO:0000256" key="11">
    <source>
        <dbReference type="SAM" id="MobiDB-lite"/>
    </source>
</evidence>
<organism evidence="14 15">
    <name type="scientific">Marchantia polymorpha subsp. ruderalis</name>
    <dbReference type="NCBI Taxonomy" id="1480154"/>
    <lineage>
        <taxon>Eukaryota</taxon>
        <taxon>Viridiplantae</taxon>
        <taxon>Streptophyta</taxon>
        <taxon>Embryophyta</taxon>
        <taxon>Marchantiophyta</taxon>
        <taxon>Marchantiopsida</taxon>
        <taxon>Marchantiidae</taxon>
        <taxon>Marchantiales</taxon>
        <taxon>Marchantiaceae</taxon>
        <taxon>Marchantia</taxon>
    </lineage>
</organism>
<protein>
    <submittedName>
        <fullName evidence="14">Uncharacterized protein</fullName>
    </submittedName>
</protein>
<accession>A0A176VJS9</accession>
<gene>
    <name evidence="14" type="ORF">AXG93_4012s1040</name>
</gene>
<sequence length="405" mass="44511">MLTDSGLSHGYWGEAIHTAVYLQNRSPSKALPNDKTPYELWHGQKPDLRHLQVFGCTAFAHIEKGHQGKIDPKSVECVFLGYSTTAKGYRVQRKDSHKILESRSVRFMPLAVREATSHHQQASVVPPAEQEGFTPFRPVPLAPSTDPVRRRLPAEQPPAGRPPAVGEFSPLTPSHAVGVPQATSTCSVSHPPTAEVPATSPVRFGQTSQRRTWKLRENPLSSAPLVDRVCNLVDLLGELRIHDTASEVPPTATGAASSSSRSIDPLFRRGKEVLMALAAQYNLEMHQMYVKTAFLNGVVDEEVYKALPEGLNISSEKNMLSVLDSPNSVGEEIKDIPYQAAVGSLMWAMVCTRPDISYAVSSVAQFMSNPGLIHWKAVKRIFRYLKGTLDFGLVFTRVEKPSGLT</sequence>
<dbReference type="InterPro" id="IPR012337">
    <property type="entry name" value="RNaseH-like_sf"/>
</dbReference>
<comment type="caution">
    <text evidence="14">The sequence shown here is derived from an EMBL/GenBank/DDBJ whole genome shotgun (WGS) entry which is preliminary data.</text>
</comment>
<dbReference type="InterPro" id="IPR039537">
    <property type="entry name" value="Retrotran_Ty1/copia-like"/>
</dbReference>
<evidence type="ECO:0000256" key="3">
    <source>
        <dbReference type="ARBA" id="ARBA00022759"/>
    </source>
</evidence>
<dbReference type="GO" id="GO:0046872">
    <property type="term" value="F:metal ion binding"/>
    <property type="evidence" value="ECO:0007669"/>
    <property type="project" value="UniProtKB-KW"/>
</dbReference>
<keyword evidence="3" id="KW-0255">Endonuclease</keyword>
<evidence type="ECO:0000256" key="7">
    <source>
        <dbReference type="ARBA" id="ARBA00022918"/>
    </source>
</evidence>
<evidence type="ECO:0000256" key="5">
    <source>
        <dbReference type="ARBA" id="ARBA00022842"/>
    </source>
</evidence>
<dbReference type="InterPro" id="IPR057670">
    <property type="entry name" value="SH3_retrovirus"/>
</dbReference>
<dbReference type="Proteomes" id="UP000077202">
    <property type="component" value="Unassembled WGS sequence"/>
</dbReference>
<proteinExistence type="predicted"/>
<evidence type="ECO:0000256" key="6">
    <source>
        <dbReference type="ARBA" id="ARBA00022908"/>
    </source>
</evidence>
<name>A0A176VJS9_MARPO</name>
<feature type="region of interest" description="Disordered" evidence="11">
    <location>
        <begin position="178"/>
        <end position="205"/>
    </location>
</feature>
<dbReference type="Pfam" id="PF07727">
    <property type="entry name" value="RVT_2"/>
    <property type="match status" value="1"/>
</dbReference>
<dbReference type="InterPro" id="IPR036397">
    <property type="entry name" value="RNaseH_sf"/>
</dbReference>
<dbReference type="SUPFAM" id="SSF53098">
    <property type="entry name" value="Ribonuclease H-like"/>
    <property type="match status" value="1"/>
</dbReference>
<dbReference type="PANTHER" id="PTHR42648:SF11">
    <property type="entry name" value="TRANSPOSON TY4-P GAG-POL POLYPROTEIN"/>
    <property type="match status" value="1"/>
</dbReference>
<evidence type="ECO:0000313" key="14">
    <source>
        <dbReference type="EMBL" id="OAE21174.1"/>
    </source>
</evidence>
<keyword evidence="9" id="KW-0233">DNA recombination</keyword>
<keyword evidence="8" id="KW-0548">Nucleotidyltransferase</keyword>
<evidence type="ECO:0000313" key="15">
    <source>
        <dbReference type="Proteomes" id="UP000077202"/>
    </source>
</evidence>
<keyword evidence="10" id="KW-0511">Multifunctional enzyme</keyword>
<dbReference type="GO" id="GO:0004519">
    <property type="term" value="F:endonuclease activity"/>
    <property type="evidence" value="ECO:0007669"/>
    <property type="project" value="UniProtKB-KW"/>
</dbReference>
<feature type="domain" description="Reverse transcriptase Ty1/copia-type" evidence="12">
    <location>
        <begin position="273"/>
        <end position="323"/>
    </location>
</feature>
<dbReference type="Gene3D" id="3.30.420.10">
    <property type="entry name" value="Ribonuclease H-like superfamily/Ribonuclease H"/>
    <property type="match status" value="1"/>
</dbReference>
<keyword evidence="8" id="KW-0808">Transferase</keyword>
<evidence type="ECO:0000259" key="13">
    <source>
        <dbReference type="Pfam" id="PF25597"/>
    </source>
</evidence>
<keyword evidence="5" id="KW-0460">Magnesium</keyword>
<dbReference type="GO" id="GO:0003887">
    <property type="term" value="F:DNA-directed DNA polymerase activity"/>
    <property type="evidence" value="ECO:0007669"/>
    <property type="project" value="UniProtKB-KW"/>
</dbReference>
<dbReference type="GO" id="GO:0015074">
    <property type="term" value="P:DNA integration"/>
    <property type="evidence" value="ECO:0007669"/>
    <property type="project" value="UniProtKB-KW"/>
</dbReference>
<feature type="domain" description="Retroviral polymerase SH3-like" evidence="13">
    <location>
        <begin position="56"/>
        <end position="110"/>
    </location>
</feature>
<dbReference type="GO" id="GO:0006310">
    <property type="term" value="P:DNA recombination"/>
    <property type="evidence" value="ECO:0007669"/>
    <property type="project" value="UniProtKB-KW"/>
</dbReference>
<dbReference type="GO" id="GO:0003964">
    <property type="term" value="F:RNA-directed DNA polymerase activity"/>
    <property type="evidence" value="ECO:0007669"/>
    <property type="project" value="UniProtKB-KW"/>
</dbReference>
<keyword evidence="2" id="KW-0479">Metal-binding</keyword>
<dbReference type="Pfam" id="PF25597">
    <property type="entry name" value="SH3_retrovirus"/>
    <property type="match status" value="1"/>
</dbReference>
<keyword evidence="4" id="KW-0378">Hydrolase</keyword>
<evidence type="ECO:0000256" key="9">
    <source>
        <dbReference type="ARBA" id="ARBA00023172"/>
    </source>
</evidence>
<keyword evidence="15" id="KW-1185">Reference proteome</keyword>
<dbReference type="AlphaFoldDB" id="A0A176VJS9"/>
<dbReference type="GO" id="GO:0003676">
    <property type="term" value="F:nucleic acid binding"/>
    <property type="evidence" value="ECO:0007669"/>
    <property type="project" value="InterPro"/>
</dbReference>
<evidence type="ECO:0000256" key="8">
    <source>
        <dbReference type="ARBA" id="ARBA00022932"/>
    </source>
</evidence>
<reference evidence="14" key="1">
    <citation type="submission" date="2016-03" db="EMBL/GenBank/DDBJ databases">
        <title>Mechanisms controlling the formation of the plant cell surface in tip-growing cells are functionally conserved among land plants.</title>
        <authorList>
            <person name="Honkanen S."/>
            <person name="Jones V.A."/>
            <person name="Morieri G."/>
            <person name="Champion C."/>
            <person name="Hetherington A.J."/>
            <person name="Kelly S."/>
            <person name="Saint-Marcoux D."/>
            <person name="Proust H."/>
            <person name="Prescott H."/>
            <person name="Dolan L."/>
        </authorList>
    </citation>
    <scope>NUCLEOTIDE SEQUENCE [LARGE SCALE GENOMIC DNA]</scope>
    <source>
        <tissue evidence="14">Whole gametophyte</tissue>
    </source>
</reference>
<keyword evidence="1" id="KW-0540">Nuclease</keyword>
<feature type="compositionally biased region" description="Polar residues" evidence="11">
    <location>
        <begin position="181"/>
        <end position="190"/>
    </location>
</feature>
<evidence type="ECO:0000256" key="4">
    <source>
        <dbReference type="ARBA" id="ARBA00022801"/>
    </source>
</evidence>
<feature type="region of interest" description="Disordered" evidence="11">
    <location>
        <begin position="117"/>
        <end position="165"/>
    </location>
</feature>
<evidence type="ECO:0000256" key="1">
    <source>
        <dbReference type="ARBA" id="ARBA00022722"/>
    </source>
</evidence>
<dbReference type="PANTHER" id="PTHR42648">
    <property type="entry name" value="TRANSPOSASE, PUTATIVE-RELATED"/>
    <property type="match status" value="1"/>
</dbReference>
<evidence type="ECO:0000256" key="2">
    <source>
        <dbReference type="ARBA" id="ARBA00022723"/>
    </source>
</evidence>
<keyword evidence="8" id="KW-0239">DNA-directed DNA polymerase</keyword>
<evidence type="ECO:0000259" key="12">
    <source>
        <dbReference type="Pfam" id="PF07727"/>
    </source>
</evidence>